<accession>A0A506Y2U6</accession>
<gene>
    <name evidence="2" type="ORF">FJ657_07690</name>
</gene>
<dbReference type="CDD" id="cd05262">
    <property type="entry name" value="SDR_a7"/>
    <property type="match status" value="1"/>
</dbReference>
<sequence>MKVFVTGASGWIGSAVTDELVAHEHEVIGLVRSDAAAERVRAAGAEPLLGGLDDLDSLRRGAEQADAVVHLANKHDWSNPAESNRAERVAVETLTEVLAGSDRRFALASGTAFWPGRLVTENDAVPFSGPDAPRGGTEALALDAVDRGVHSVALRFAPTVHGEGGEHGFIPQIVAAARRNGAAGYIGDGAARWSAVHRRDAATAVRLALSAAPAGFRAHVVGEQEVATRDIAAAIAESLGLPTVSVDPADAAEHFGFIGAFWAIDMPASNAITRETLGWTPTHPKLLEDIAAGHYLHEA</sequence>
<evidence type="ECO:0000313" key="3">
    <source>
        <dbReference type="Proteomes" id="UP000316252"/>
    </source>
</evidence>
<organism evidence="2 3">
    <name type="scientific">Schumannella soli</name>
    <dbReference type="NCBI Taxonomy" id="2590779"/>
    <lineage>
        <taxon>Bacteria</taxon>
        <taxon>Bacillati</taxon>
        <taxon>Actinomycetota</taxon>
        <taxon>Actinomycetes</taxon>
        <taxon>Micrococcales</taxon>
        <taxon>Microbacteriaceae</taxon>
        <taxon>Schumannella</taxon>
    </lineage>
</organism>
<dbReference type="InterPro" id="IPR051783">
    <property type="entry name" value="NAD(P)-dependent_oxidoreduct"/>
</dbReference>
<dbReference type="GO" id="GO:0005737">
    <property type="term" value="C:cytoplasm"/>
    <property type="evidence" value="ECO:0007669"/>
    <property type="project" value="TreeGrafter"/>
</dbReference>
<dbReference type="InterPro" id="IPR001509">
    <property type="entry name" value="Epimerase_deHydtase"/>
</dbReference>
<dbReference type="Pfam" id="PF01370">
    <property type="entry name" value="Epimerase"/>
    <property type="match status" value="1"/>
</dbReference>
<dbReference type="Proteomes" id="UP000316252">
    <property type="component" value="Unassembled WGS sequence"/>
</dbReference>
<reference evidence="2 3" key="1">
    <citation type="submission" date="2019-06" db="EMBL/GenBank/DDBJ databases">
        <authorList>
            <person name="Li F."/>
        </authorList>
    </citation>
    <scope>NUCLEOTIDE SEQUENCE [LARGE SCALE GENOMIC DNA]</scope>
    <source>
        <strain evidence="2 3">10F1D-1</strain>
    </source>
</reference>
<dbReference type="Gene3D" id="3.40.50.720">
    <property type="entry name" value="NAD(P)-binding Rossmann-like Domain"/>
    <property type="match status" value="1"/>
</dbReference>
<dbReference type="InterPro" id="IPR036291">
    <property type="entry name" value="NAD(P)-bd_dom_sf"/>
</dbReference>
<dbReference type="SUPFAM" id="SSF51735">
    <property type="entry name" value="NAD(P)-binding Rossmann-fold domains"/>
    <property type="match status" value="1"/>
</dbReference>
<dbReference type="RefSeq" id="WP_141163107.1">
    <property type="nucleotide sequence ID" value="NZ_VHQG01000002.1"/>
</dbReference>
<dbReference type="PANTHER" id="PTHR48079:SF6">
    <property type="entry name" value="NAD(P)-BINDING DOMAIN-CONTAINING PROTEIN-RELATED"/>
    <property type="match status" value="1"/>
</dbReference>
<protein>
    <submittedName>
        <fullName evidence="2">SDR family oxidoreductase</fullName>
    </submittedName>
</protein>
<dbReference type="PANTHER" id="PTHR48079">
    <property type="entry name" value="PROTEIN YEEZ"/>
    <property type="match status" value="1"/>
</dbReference>
<dbReference type="OrthoDB" id="9787292at2"/>
<name>A0A506Y2U6_9MICO</name>
<evidence type="ECO:0000313" key="2">
    <source>
        <dbReference type="EMBL" id="TPW75747.1"/>
    </source>
</evidence>
<dbReference type="EMBL" id="VHQG01000002">
    <property type="protein sequence ID" value="TPW75747.1"/>
    <property type="molecule type" value="Genomic_DNA"/>
</dbReference>
<keyword evidence="3" id="KW-1185">Reference proteome</keyword>
<feature type="domain" description="NAD-dependent epimerase/dehydratase" evidence="1">
    <location>
        <begin position="3"/>
        <end position="213"/>
    </location>
</feature>
<comment type="caution">
    <text evidence="2">The sequence shown here is derived from an EMBL/GenBank/DDBJ whole genome shotgun (WGS) entry which is preliminary data.</text>
</comment>
<evidence type="ECO:0000259" key="1">
    <source>
        <dbReference type="Pfam" id="PF01370"/>
    </source>
</evidence>
<proteinExistence type="predicted"/>
<dbReference type="AlphaFoldDB" id="A0A506Y2U6"/>
<dbReference type="GO" id="GO:0004029">
    <property type="term" value="F:aldehyde dehydrogenase (NAD+) activity"/>
    <property type="evidence" value="ECO:0007669"/>
    <property type="project" value="TreeGrafter"/>
</dbReference>